<dbReference type="GO" id="GO:0016887">
    <property type="term" value="F:ATP hydrolysis activity"/>
    <property type="evidence" value="ECO:0007669"/>
    <property type="project" value="InterPro"/>
</dbReference>
<dbReference type="PANTHER" id="PTHR11384:SF59">
    <property type="entry name" value="LYSOSOMAL COBALAMIN TRANSPORTER ABCD4"/>
    <property type="match status" value="1"/>
</dbReference>
<dbReference type="PANTHER" id="PTHR11384">
    <property type="entry name" value="ATP-BINDING CASSETTE, SUB-FAMILY D MEMBER"/>
    <property type="match status" value="1"/>
</dbReference>
<feature type="domain" description="ABC transmembrane type-1" evidence="8">
    <location>
        <begin position="60"/>
        <end position="340"/>
    </location>
</feature>
<keyword evidence="9" id="KW-0067">ATP-binding</keyword>
<feature type="transmembrane region" description="Helical" evidence="6">
    <location>
        <begin position="36"/>
        <end position="55"/>
    </location>
</feature>
<name>A0A4V3APX0_9HYPH</name>
<feature type="transmembrane region" description="Helical" evidence="6">
    <location>
        <begin position="80"/>
        <end position="100"/>
    </location>
</feature>
<feature type="transmembrane region" description="Helical" evidence="6">
    <location>
        <begin position="198"/>
        <end position="216"/>
    </location>
</feature>
<evidence type="ECO:0000256" key="3">
    <source>
        <dbReference type="ARBA" id="ARBA00022692"/>
    </source>
</evidence>
<evidence type="ECO:0000313" key="10">
    <source>
        <dbReference type="Proteomes" id="UP000295238"/>
    </source>
</evidence>
<evidence type="ECO:0000256" key="4">
    <source>
        <dbReference type="ARBA" id="ARBA00022989"/>
    </source>
</evidence>
<dbReference type="Gene3D" id="1.20.1560.10">
    <property type="entry name" value="ABC transporter type 1, transmembrane domain"/>
    <property type="match status" value="1"/>
</dbReference>
<dbReference type="Proteomes" id="UP000295238">
    <property type="component" value="Unassembled WGS sequence"/>
</dbReference>
<dbReference type="PROSITE" id="PS50929">
    <property type="entry name" value="ABC_TM1F"/>
    <property type="match status" value="1"/>
</dbReference>
<evidence type="ECO:0000313" key="9">
    <source>
        <dbReference type="EMBL" id="TDK39420.1"/>
    </source>
</evidence>
<keyword evidence="3 6" id="KW-0812">Transmembrane</keyword>
<dbReference type="InterPro" id="IPR011527">
    <property type="entry name" value="ABC1_TM_dom"/>
</dbReference>
<keyword evidence="4 6" id="KW-1133">Transmembrane helix</keyword>
<feature type="transmembrane region" description="Helical" evidence="6">
    <location>
        <begin position="274"/>
        <end position="299"/>
    </location>
</feature>
<protein>
    <submittedName>
        <fullName evidence="9">ABC transporter ATP-binding protein/permease</fullName>
    </submittedName>
</protein>
<keyword evidence="10" id="KW-1185">Reference proteome</keyword>
<feature type="domain" description="ABC transporter" evidence="7">
    <location>
        <begin position="379"/>
        <end position="602"/>
    </location>
</feature>
<comment type="subcellular location">
    <subcellularLocation>
        <location evidence="1">Cell membrane</location>
        <topology evidence="1">Multi-pass membrane protein</topology>
    </subcellularLocation>
</comment>
<gene>
    <name evidence="9" type="ORF">E2F50_04720</name>
</gene>
<dbReference type="GO" id="GO:0140359">
    <property type="term" value="F:ABC-type transporter activity"/>
    <property type="evidence" value="ECO:0007669"/>
    <property type="project" value="InterPro"/>
</dbReference>
<dbReference type="InterPro" id="IPR003439">
    <property type="entry name" value="ABC_transporter-like_ATP-bd"/>
</dbReference>
<dbReference type="InterPro" id="IPR036640">
    <property type="entry name" value="ABC1_TM_sf"/>
</dbReference>
<dbReference type="RefSeq" id="WP_133314866.1">
    <property type="nucleotide sequence ID" value="NZ_SMTL01000001.1"/>
</dbReference>
<dbReference type="OrthoDB" id="9810134at2"/>
<dbReference type="Pfam" id="PF06472">
    <property type="entry name" value="ABC_membrane_2"/>
    <property type="match status" value="1"/>
</dbReference>
<dbReference type="AlphaFoldDB" id="A0A4V3APX0"/>
<evidence type="ECO:0000256" key="6">
    <source>
        <dbReference type="SAM" id="Phobius"/>
    </source>
</evidence>
<dbReference type="GO" id="GO:0005524">
    <property type="term" value="F:ATP binding"/>
    <property type="evidence" value="ECO:0007669"/>
    <property type="project" value="UniProtKB-KW"/>
</dbReference>
<dbReference type="PROSITE" id="PS50893">
    <property type="entry name" value="ABC_TRANSPORTER_2"/>
    <property type="match status" value="1"/>
</dbReference>
<dbReference type="EMBL" id="SMTL01000001">
    <property type="protein sequence ID" value="TDK39420.1"/>
    <property type="molecule type" value="Genomic_DNA"/>
</dbReference>
<dbReference type="Gene3D" id="3.40.50.300">
    <property type="entry name" value="P-loop containing nucleotide triphosphate hydrolases"/>
    <property type="match status" value="1"/>
</dbReference>
<keyword evidence="9" id="KW-0547">Nucleotide-binding</keyword>
<dbReference type="SUPFAM" id="SSF52540">
    <property type="entry name" value="P-loop containing nucleoside triphosphate hydrolases"/>
    <property type="match status" value="1"/>
</dbReference>
<sequence>MNDTPDAMPQAYELSLWSQLRMMAGAFWGSRVRTKVLLLTVALLTIIFATTYAQYRLNEWNGPFYDALERRDMAEFLDQLVVFAVLALSLTALNVVQMWLNQIAALRMREGLARDLADVWLSHGRALKLTSAGAIAANPDQRLHEDTRILAENTTNLAIGLVNSTILLASFIGVLWAISSDFVFPLAGRMVFIPGYMVWATVLYAVLGSVISNVVGSRLPRLNADRYAREADLRAALVRANENIKPITLARGEPNELARVQGAIDGVLGMLRKLAWALTNLTWVSSGFGWLALVAPIIIASPMYFSGQLSFGGLMMAVGAFNQVNQALRWYVANFSVIADWRATLARVSFFRNALLAMDTPRQEGEVIVRGDAAVGEGISLAGLTVFAEPERGKAGRGVRIVEGTCAIKPAERVMINGDPGADRHLFFQALAGIWPWGRGKVNLPVAGTMIMMPQEGYLPTATLREVMTYPAGLPGITDAALSEALEKVGLERLVPRLDDVERWDRLLDKDEKAALAIANAVLRHPDWLIMDDVLEGIEQESRERLLDVLSGLEGSALVYIGRSEEFLNRFSPKIFHLSPLHANGEHTASAEPQDHPLPEKV</sequence>
<dbReference type="GO" id="GO:0005886">
    <property type="term" value="C:plasma membrane"/>
    <property type="evidence" value="ECO:0007669"/>
    <property type="project" value="UniProtKB-SubCell"/>
</dbReference>
<organism evidence="9 10">
    <name type="scientific">Rhizobium deserti</name>
    <dbReference type="NCBI Taxonomy" id="2547961"/>
    <lineage>
        <taxon>Bacteria</taxon>
        <taxon>Pseudomonadati</taxon>
        <taxon>Pseudomonadota</taxon>
        <taxon>Alphaproteobacteria</taxon>
        <taxon>Hyphomicrobiales</taxon>
        <taxon>Rhizobiaceae</taxon>
        <taxon>Rhizobium/Agrobacterium group</taxon>
        <taxon>Rhizobium</taxon>
    </lineage>
</organism>
<dbReference type="SUPFAM" id="SSF90123">
    <property type="entry name" value="ABC transporter transmembrane region"/>
    <property type="match status" value="1"/>
</dbReference>
<evidence type="ECO:0000256" key="5">
    <source>
        <dbReference type="ARBA" id="ARBA00023136"/>
    </source>
</evidence>
<dbReference type="InterPro" id="IPR027417">
    <property type="entry name" value="P-loop_NTPase"/>
</dbReference>
<proteinExistence type="predicted"/>
<accession>A0A4V3APX0</accession>
<comment type="caution">
    <text evidence="9">The sequence shown here is derived from an EMBL/GenBank/DDBJ whole genome shotgun (WGS) entry which is preliminary data.</text>
</comment>
<evidence type="ECO:0000256" key="2">
    <source>
        <dbReference type="ARBA" id="ARBA00022448"/>
    </source>
</evidence>
<keyword evidence="2" id="KW-0813">Transport</keyword>
<dbReference type="InterPro" id="IPR050835">
    <property type="entry name" value="ABC_transporter_sub-D"/>
</dbReference>
<evidence type="ECO:0000259" key="7">
    <source>
        <dbReference type="PROSITE" id="PS50893"/>
    </source>
</evidence>
<evidence type="ECO:0000256" key="1">
    <source>
        <dbReference type="ARBA" id="ARBA00004651"/>
    </source>
</evidence>
<keyword evidence="5 6" id="KW-0472">Membrane</keyword>
<feature type="transmembrane region" description="Helical" evidence="6">
    <location>
        <begin position="157"/>
        <end position="178"/>
    </location>
</feature>
<evidence type="ECO:0000259" key="8">
    <source>
        <dbReference type="PROSITE" id="PS50929"/>
    </source>
</evidence>
<reference evidence="9 10" key="1">
    <citation type="submission" date="2019-03" db="EMBL/GenBank/DDBJ databases">
        <title>Rhizobium sp. nov., an bacterium isolated from biocrust in Mu Us Desert.</title>
        <authorList>
            <person name="Lixiong L."/>
        </authorList>
    </citation>
    <scope>NUCLEOTIDE SEQUENCE [LARGE SCALE GENOMIC DNA]</scope>
    <source>
        <strain evidence="9 10">SPY-1</strain>
    </source>
</reference>